<keyword evidence="4" id="KW-1185">Reference proteome</keyword>
<feature type="compositionally biased region" description="Polar residues" evidence="1">
    <location>
        <begin position="373"/>
        <end position="390"/>
    </location>
</feature>
<dbReference type="EMBL" id="JACEFO010002545">
    <property type="protein sequence ID" value="KAF8656558.1"/>
    <property type="molecule type" value="Genomic_DNA"/>
</dbReference>
<gene>
    <name evidence="3" type="ORF">HU200_060619</name>
</gene>
<evidence type="ECO:0000259" key="2">
    <source>
        <dbReference type="Pfam" id="PF21325"/>
    </source>
</evidence>
<organism evidence="3 4">
    <name type="scientific">Digitaria exilis</name>
    <dbReference type="NCBI Taxonomy" id="1010633"/>
    <lineage>
        <taxon>Eukaryota</taxon>
        <taxon>Viridiplantae</taxon>
        <taxon>Streptophyta</taxon>
        <taxon>Embryophyta</taxon>
        <taxon>Tracheophyta</taxon>
        <taxon>Spermatophyta</taxon>
        <taxon>Magnoliopsida</taxon>
        <taxon>Liliopsida</taxon>
        <taxon>Poales</taxon>
        <taxon>Poaceae</taxon>
        <taxon>PACMAD clade</taxon>
        <taxon>Panicoideae</taxon>
        <taxon>Panicodae</taxon>
        <taxon>Paniceae</taxon>
        <taxon>Anthephorinae</taxon>
        <taxon>Digitaria</taxon>
    </lineage>
</organism>
<name>A0A835E1H9_9POAL</name>
<feature type="region of interest" description="Disordered" evidence="1">
    <location>
        <begin position="373"/>
        <end position="401"/>
    </location>
</feature>
<evidence type="ECO:0000313" key="4">
    <source>
        <dbReference type="Proteomes" id="UP000636709"/>
    </source>
</evidence>
<dbReference type="PANTHER" id="PTHR45865">
    <property type="entry name" value="E3 UBIQUITIN-PROTEIN LIGASE SHPRH FAMILY MEMBER"/>
    <property type="match status" value="1"/>
</dbReference>
<feature type="domain" description="E3 ubiquitin-protein ligase SHPRH first helical" evidence="2">
    <location>
        <begin position="205"/>
        <end position="287"/>
    </location>
</feature>
<comment type="caution">
    <text evidence="3">The sequence shown here is derived from an EMBL/GenBank/DDBJ whole genome shotgun (WGS) entry which is preliminary data.</text>
</comment>
<reference evidence="3" key="1">
    <citation type="submission" date="2020-07" db="EMBL/GenBank/DDBJ databases">
        <title>Genome sequence and genetic diversity analysis of an under-domesticated orphan crop, white fonio (Digitaria exilis).</title>
        <authorList>
            <person name="Bennetzen J.L."/>
            <person name="Chen S."/>
            <person name="Ma X."/>
            <person name="Wang X."/>
            <person name="Yssel A.E.J."/>
            <person name="Chaluvadi S.R."/>
            <person name="Johnson M."/>
            <person name="Gangashetty P."/>
            <person name="Hamidou F."/>
            <person name="Sanogo M.D."/>
            <person name="Zwaenepoel A."/>
            <person name="Wallace J."/>
            <person name="Van De Peer Y."/>
            <person name="Van Deynze A."/>
        </authorList>
    </citation>
    <scope>NUCLEOTIDE SEQUENCE</scope>
    <source>
        <tissue evidence="3">Leaves</tissue>
    </source>
</reference>
<dbReference type="AlphaFoldDB" id="A0A835E1H9"/>
<dbReference type="Proteomes" id="UP000636709">
    <property type="component" value="Unassembled WGS sequence"/>
</dbReference>
<accession>A0A835E1H9</accession>
<dbReference type="Pfam" id="PF21325">
    <property type="entry name" value="SHPRH_helical-1st"/>
    <property type="match status" value="1"/>
</dbReference>
<dbReference type="InterPro" id="IPR052583">
    <property type="entry name" value="ATP-helicase/E3_Ub-Ligase"/>
</dbReference>
<evidence type="ECO:0000313" key="3">
    <source>
        <dbReference type="EMBL" id="KAF8656558.1"/>
    </source>
</evidence>
<evidence type="ECO:0000256" key="1">
    <source>
        <dbReference type="SAM" id="MobiDB-lite"/>
    </source>
</evidence>
<dbReference type="InterPro" id="IPR048686">
    <property type="entry name" value="SHPRH_helical_1st"/>
</dbReference>
<protein>
    <recommendedName>
        <fullName evidence="2">E3 ubiquitin-protein ligase SHPRH first helical domain-containing protein</fullName>
    </recommendedName>
</protein>
<dbReference type="PANTHER" id="PTHR45865:SF1">
    <property type="entry name" value="E3 UBIQUITIN-PROTEIN LIGASE SHPRH"/>
    <property type="match status" value="1"/>
</dbReference>
<sequence>MIILFLVHVISNTEQLEGGLPDLVPQLRPIPTPCGTLDGSTGNISLQPEPSPPYVSGGILAAIFYSRHTRPRSLKVYIYEGARNLDLATIQKNDMTEICTADVVLTTYDVLKEDLSHDFDRHDGDCHFLRFQKRQTVKTFCVRLPSAKLIFYLVFADSNALLNVYLSNDDIAKLLVPLLKLRQACCHPQAGSSGLCSLQHNPLSMDEILQVLIAKAKIEGEEELRKIVFALNGLAGLAAIEQRNQKAISLYKEALALAHENIDDFRVDPLLNLHINYNLAELLRSSSSRSRYLQECPLKKQASEVDLSRKRKEIDIVETDTPAQKDFNASFTEVLNITKELQNEHMNWWLHALNCIEQNNVSADKLLEKIDNSSTKSTTGLGSRGMSSRSVYRHPSRTETTSRVIRNRSKTVLGKQYSTLAKKHLVLFEAMRKEFSQARFLSIAQNQLLRAHDEIKMSISRLQLREREMMNLVLSIL</sequence>
<proteinExistence type="predicted"/>
<dbReference type="OrthoDB" id="423559at2759"/>